<sequence length="357" mass="38483">MQTVRPVVPMVLGLLVLLSPMRTDCHVPLSPDATVSVVPERTACPLVPECSVDCLSRCPRCSSFGLHVPVAPDAVLLLSQLRATPSVPDAVLGLPACCPLMQCLDCLSCVSLMQCLTACPACPRCSAGLLVLSVPRCSAWTAVPLSPMQMSWTACPVVPDGVLDCLSRCPDVSAWTACPCPRVQCLDCSSLPPRCSAWTAWSRCPRCSAWTACPSCPLWMQCWTALSCCPDAVLDCLVAPIVLAAPVRCSVDRLSRCPRCSALTACLRCPRCSAWTACPVVPVQGLCQCPREVTSLLSRCSVGDNGTGNLNRDGPRSKGHIFSQYDGRQKLLVYYYSRFFQNILPQSQTVELVFLIL</sequence>
<evidence type="ECO:0000256" key="1">
    <source>
        <dbReference type="SAM" id="SignalP"/>
    </source>
</evidence>
<dbReference type="Proteomes" id="UP000499080">
    <property type="component" value="Unassembled WGS sequence"/>
</dbReference>
<dbReference type="EMBL" id="BGPR01166882">
    <property type="protein sequence ID" value="GBM16506.1"/>
    <property type="molecule type" value="Genomic_DNA"/>
</dbReference>
<reference evidence="2 3" key="1">
    <citation type="journal article" date="2019" name="Sci. Rep.">
        <title>Orb-weaving spider Araneus ventricosus genome elucidates the spidroin gene catalogue.</title>
        <authorList>
            <person name="Kono N."/>
            <person name="Nakamura H."/>
            <person name="Ohtoshi R."/>
            <person name="Moran D.A.P."/>
            <person name="Shinohara A."/>
            <person name="Yoshida Y."/>
            <person name="Fujiwara M."/>
            <person name="Mori M."/>
            <person name="Tomita M."/>
            <person name="Arakawa K."/>
        </authorList>
    </citation>
    <scope>NUCLEOTIDE SEQUENCE [LARGE SCALE GENOMIC DNA]</scope>
</reference>
<proteinExistence type="predicted"/>
<organism evidence="2 3">
    <name type="scientific">Araneus ventricosus</name>
    <name type="common">Orbweaver spider</name>
    <name type="synonym">Epeira ventricosa</name>
    <dbReference type="NCBI Taxonomy" id="182803"/>
    <lineage>
        <taxon>Eukaryota</taxon>
        <taxon>Metazoa</taxon>
        <taxon>Ecdysozoa</taxon>
        <taxon>Arthropoda</taxon>
        <taxon>Chelicerata</taxon>
        <taxon>Arachnida</taxon>
        <taxon>Araneae</taxon>
        <taxon>Araneomorphae</taxon>
        <taxon>Entelegynae</taxon>
        <taxon>Araneoidea</taxon>
        <taxon>Araneidae</taxon>
        <taxon>Araneus</taxon>
    </lineage>
</organism>
<gene>
    <name evidence="2" type="ORF">AVEN_221404_1</name>
</gene>
<comment type="caution">
    <text evidence="2">The sequence shown here is derived from an EMBL/GenBank/DDBJ whole genome shotgun (WGS) entry which is preliminary data.</text>
</comment>
<feature type="signal peptide" evidence="1">
    <location>
        <begin position="1"/>
        <end position="25"/>
    </location>
</feature>
<evidence type="ECO:0000313" key="3">
    <source>
        <dbReference type="Proteomes" id="UP000499080"/>
    </source>
</evidence>
<keyword evidence="1" id="KW-0732">Signal</keyword>
<name>A0A4Y2DKJ8_ARAVE</name>
<keyword evidence="3" id="KW-1185">Reference proteome</keyword>
<accession>A0A4Y2DKJ8</accession>
<feature type="chain" id="PRO_5021357465" evidence="1">
    <location>
        <begin position="26"/>
        <end position="357"/>
    </location>
</feature>
<evidence type="ECO:0000313" key="2">
    <source>
        <dbReference type="EMBL" id="GBM16506.1"/>
    </source>
</evidence>
<dbReference type="AlphaFoldDB" id="A0A4Y2DKJ8"/>
<protein>
    <submittedName>
        <fullName evidence="2">Uncharacterized protein</fullName>
    </submittedName>
</protein>